<organism evidence="4 5">
    <name type="scientific">Solanum tuberosum</name>
    <name type="common">Potato</name>
    <dbReference type="NCBI Taxonomy" id="4113"/>
    <lineage>
        <taxon>Eukaryota</taxon>
        <taxon>Viridiplantae</taxon>
        <taxon>Streptophyta</taxon>
        <taxon>Embryophyta</taxon>
        <taxon>Tracheophyta</taxon>
        <taxon>Spermatophyta</taxon>
        <taxon>Magnoliopsida</taxon>
        <taxon>eudicotyledons</taxon>
        <taxon>Gunneridae</taxon>
        <taxon>Pentapetalae</taxon>
        <taxon>asterids</taxon>
        <taxon>lamiids</taxon>
        <taxon>Solanales</taxon>
        <taxon>Solanaceae</taxon>
        <taxon>Solanoideae</taxon>
        <taxon>Solaneae</taxon>
        <taxon>Solanum</taxon>
    </lineage>
</organism>
<evidence type="ECO:0000313" key="5">
    <source>
        <dbReference type="Proteomes" id="UP000826656"/>
    </source>
</evidence>
<dbReference type="Proteomes" id="UP000826656">
    <property type="component" value="Unassembled WGS sequence"/>
</dbReference>
<keyword evidence="1" id="KW-0175">Coiled coil</keyword>
<accession>A0ABQ7VMU1</accession>
<dbReference type="PANTHER" id="PTHR36607">
    <property type="entry name" value="1,2-DIHYDROXY-3-KETO-5-METHYLTHIOPENTENE DIOXYGENASE 4"/>
    <property type="match status" value="1"/>
</dbReference>
<evidence type="ECO:0000259" key="3">
    <source>
        <dbReference type="Pfam" id="PF10536"/>
    </source>
</evidence>
<evidence type="ECO:0000256" key="2">
    <source>
        <dbReference type="SAM" id="MobiDB-lite"/>
    </source>
</evidence>
<dbReference type="PANTHER" id="PTHR36607:SF23">
    <property type="entry name" value="AMINOTRANSFERASE-LIKE PLANT MOBILE DOMAIN-CONTAINING PROTEIN"/>
    <property type="match status" value="1"/>
</dbReference>
<comment type="caution">
    <text evidence="4">The sequence shown here is derived from an EMBL/GenBank/DDBJ whole genome shotgun (WGS) entry which is preliminary data.</text>
</comment>
<reference evidence="4 5" key="1">
    <citation type="journal article" date="2021" name="bioRxiv">
        <title>Chromosome-scale and haplotype-resolved genome assembly of a tetraploid potato cultivar.</title>
        <authorList>
            <person name="Sun H."/>
            <person name="Jiao W.-B."/>
            <person name="Krause K."/>
            <person name="Campoy J.A."/>
            <person name="Goel M."/>
            <person name="Folz-Donahue K."/>
            <person name="Kukat C."/>
            <person name="Huettel B."/>
            <person name="Schneeberger K."/>
        </authorList>
    </citation>
    <scope>NUCLEOTIDE SEQUENCE [LARGE SCALE GENOMIC DNA]</scope>
    <source>
        <strain evidence="4">SolTubOtavaFocal</strain>
        <tissue evidence="4">Leaves</tissue>
    </source>
</reference>
<feature type="domain" description="Aminotransferase-like plant mobile" evidence="3">
    <location>
        <begin position="137"/>
        <end position="552"/>
    </location>
</feature>
<evidence type="ECO:0000313" key="4">
    <source>
        <dbReference type="EMBL" id="KAH0768782.1"/>
    </source>
</evidence>
<dbReference type="Pfam" id="PF10536">
    <property type="entry name" value="PMD"/>
    <property type="match status" value="1"/>
</dbReference>
<protein>
    <recommendedName>
        <fullName evidence="3">Aminotransferase-like plant mobile domain-containing protein</fullName>
    </recommendedName>
</protein>
<feature type="region of interest" description="Disordered" evidence="2">
    <location>
        <begin position="592"/>
        <end position="618"/>
    </location>
</feature>
<sequence>MVFFKDYTCPSSQLKYLIVGTEGSTVETKFLVQDSFVGRYVDPWPQLRNTLHMRSWTSEYDHKSNKASKVWYLEKPNPQHTNIASTLSNLGRRMILDELRWGDNIVLEGEYHCIPGYWEWTEDVLSKNGQSLNNACISNAVFASLFTYDRNSNIIQAFCEAWCPQTNTLLTSIGETSISLWDLHILGGLPISGVPYEEVIPNTTELTGLDDKRERFLPRTCECMFAAFHHLKEKNNGNMRVSFNEWIQFWCKKDRKYELAPPRKEKKSRRLSSTHNPTGEIPTEINTWSSNQEMVFSKLGAKHQKYETYLTAFLSCWLCAFVFPSEEGNFIRPETFKIASLMASGKRVSLAVPVLASIYHGLNKISNSSQLDHIRVCFPIHYVYGWLAYYLKTHYSLTSGPSLPRMVVYSGEGAAKYFDKDEARKRVHRGESIVWNATMLSRPHPTYYIDDGKAPELELAYFMSLRFNYLPLRRGGSFVIEPYSPHRFSRQFGFHQDIPGYLENDIRAESLDEGLRYWRICISRATMSKATFPPAVTSAKKLYTTQYSSWWERSYGMVLEDNLDVMVEKAGSEFVTLLEDKSQDIEKTLSKVKTPFAPQHQSKKLNSSKVSKKEVVHTSTDKEKCPQFLFSSKRDLQETSKTSKDRCWKRKRVEPSGAEVVDLRVVEVQSVDSPSRSMTIQSDKVNTARHPLGSPHEMPQVSDESTAISKPKAQSISNIEQEQKTSSTSRGQTLKGLTPNSNEFSRVLPKSNGAMSVFEGKGVVFNHKRKYILGLWEEICGKLSRTSLDNISSYKDDICEIFKEMSEMNLLDLSPLKSLVDSLFDHATSYDQEHSNFVDKAHEDKKMELISNAKERLELFRVEEGEKAKHVSSNKKSLKKVKRKLATLQGEREGLEAVLEAAKKKVEEVQAKILATEDEISSYENMSLLTLEDSLRLEQKRECLEASRQDLTNYKLRLD</sequence>
<feature type="region of interest" description="Disordered" evidence="2">
    <location>
        <begin position="261"/>
        <end position="281"/>
    </location>
</feature>
<feature type="compositionally biased region" description="Polar residues" evidence="2">
    <location>
        <begin position="702"/>
        <end position="732"/>
    </location>
</feature>
<keyword evidence="5" id="KW-1185">Reference proteome</keyword>
<feature type="region of interest" description="Disordered" evidence="2">
    <location>
        <begin position="671"/>
        <end position="743"/>
    </location>
</feature>
<feature type="coiled-coil region" evidence="1">
    <location>
        <begin position="878"/>
        <end position="926"/>
    </location>
</feature>
<proteinExistence type="predicted"/>
<name>A0ABQ7VMU1_SOLTU</name>
<dbReference type="InterPro" id="IPR019557">
    <property type="entry name" value="AminoTfrase-like_pln_mobile"/>
</dbReference>
<feature type="compositionally biased region" description="Polar residues" evidence="2">
    <location>
        <begin position="671"/>
        <end position="685"/>
    </location>
</feature>
<dbReference type="EMBL" id="JAIVGD010000011">
    <property type="protein sequence ID" value="KAH0768782.1"/>
    <property type="molecule type" value="Genomic_DNA"/>
</dbReference>
<gene>
    <name evidence="4" type="ORF">KY290_012763</name>
</gene>
<evidence type="ECO:0000256" key="1">
    <source>
        <dbReference type="SAM" id="Coils"/>
    </source>
</evidence>